<dbReference type="InterPro" id="IPR037066">
    <property type="entry name" value="Plug_dom_sf"/>
</dbReference>
<keyword evidence="9 10" id="KW-0998">Cell outer membrane</keyword>
<keyword evidence="16" id="KW-1185">Reference proteome</keyword>
<evidence type="ECO:0000259" key="14">
    <source>
        <dbReference type="Pfam" id="PF07715"/>
    </source>
</evidence>
<evidence type="ECO:0000256" key="8">
    <source>
        <dbReference type="ARBA" id="ARBA00023170"/>
    </source>
</evidence>
<dbReference type="InterPro" id="IPR012910">
    <property type="entry name" value="Plug_dom"/>
</dbReference>
<evidence type="ECO:0000313" key="16">
    <source>
        <dbReference type="Proteomes" id="UP001219862"/>
    </source>
</evidence>
<feature type="region of interest" description="Disordered" evidence="12">
    <location>
        <begin position="1"/>
        <end position="20"/>
    </location>
</feature>
<dbReference type="Proteomes" id="UP001219862">
    <property type="component" value="Unassembled WGS sequence"/>
</dbReference>
<evidence type="ECO:0000259" key="13">
    <source>
        <dbReference type="Pfam" id="PF00593"/>
    </source>
</evidence>
<gene>
    <name evidence="15" type="ORF">PRZ01_18385</name>
</gene>
<dbReference type="Gene3D" id="2.170.130.10">
    <property type="entry name" value="TonB-dependent receptor, plug domain"/>
    <property type="match status" value="1"/>
</dbReference>
<keyword evidence="5 10" id="KW-0812">Transmembrane</keyword>
<dbReference type="Pfam" id="PF07715">
    <property type="entry name" value="Plug"/>
    <property type="match status" value="1"/>
</dbReference>
<name>A0ABT5KZC4_9BURK</name>
<evidence type="ECO:0000256" key="12">
    <source>
        <dbReference type="SAM" id="MobiDB-lite"/>
    </source>
</evidence>
<dbReference type="PANTHER" id="PTHR30069:SF39">
    <property type="entry name" value="BLL6183 PROTEIN"/>
    <property type="match status" value="1"/>
</dbReference>
<proteinExistence type="inferred from homology"/>
<dbReference type="InterPro" id="IPR000531">
    <property type="entry name" value="Beta-barrel_TonB"/>
</dbReference>
<evidence type="ECO:0000256" key="1">
    <source>
        <dbReference type="ARBA" id="ARBA00004571"/>
    </source>
</evidence>
<dbReference type="InterPro" id="IPR036942">
    <property type="entry name" value="Beta-barrel_TonB_sf"/>
</dbReference>
<dbReference type="SUPFAM" id="SSF56935">
    <property type="entry name" value="Porins"/>
    <property type="match status" value="1"/>
</dbReference>
<feature type="domain" description="TonB-dependent receptor-like beta-barrel" evidence="13">
    <location>
        <begin position="242"/>
        <end position="759"/>
    </location>
</feature>
<evidence type="ECO:0000256" key="2">
    <source>
        <dbReference type="ARBA" id="ARBA00009810"/>
    </source>
</evidence>
<keyword evidence="8 15" id="KW-0675">Receptor</keyword>
<comment type="similarity">
    <text evidence="2 10 11">Belongs to the TonB-dependent receptor family.</text>
</comment>
<evidence type="ECO:0000256" key="4">
    <source>
        <dbReference type="ARBA" id="ARBA00022452"/>
    </source>
</evidence>
<dbReference type="InterPro" id="IPR039426">
    <property type="entry name" value="TonB-dep_rcpt-like"/>
</dbReference>
<comment type="subcellular location">
    <subcellularLocation>
        <location evidence="1 10">Cell outer membrane</location>
        <topology evidence="1 10">Multi-pass membrane protein</topology>
    </subcellularLocation>
</comment>
<dbReference type="RefSeq" id="WP_273598300.1">
    <property type="nucleotide sequence ID" value="NZ_JAQQXS010000022.1"/>
</dbReference>
<evidence type="ECO:0000256" key="10">
    <source>
        <dbReference type="PROSITE-ProRule" id="PRU01360"/>
    </source>
</evidence>
<feature type="region of interest" description="Disordered" evidence="12">
    <location>
        <begin position="646"/>
        <end position="669"/>
    </location>
</feature>
<reference evidence="15 16" key="1">
    <citation type="submission" date="2022-10" db="EMBL/GenBank/DDBJ databases">
        <title>paucibacter sp. hw8 Genome sequencing.</title>
        <authorList>
            <person name="Park S."/>
        </authorList>
    </citation>
    <scope>NUCLEOTIDE SEQUENCE [LARGE SCALE GENOMIC DNA]</scope>
    <source>
        <strain evidence="16">hw8</strain>
    </source>
</reference>
<comment type="caution">
    <text evidence="15">The sequence shown here is derived from an EMBL/GenBank/DDBJ whole genome shotgun (WGS) entry which is preliminary data.</text>
</comment>
<evidence type="ECO:0000256" key="9">
    <source>
        <dbReference type="ARBA" id="ARBA00023237"/>
    </source>
</evidence>
<evidence type="ECO:0000256" key="6">
    <source>
        <dbReference type="ARBA" id="ARBA00023077"/>
    </source>
</evidence>
<sequence>MNGGSAAWAANPNSAHPADTQQAQALVLPAVQIVAPGPGGVPGSGVPKDWLAMPVQTFDEADMARGHALDLSDYLVRKLQGVSANDMQGNPFQMDLQYRGYTASPLLGTPQGLSVYMDGVRLNQPFGDVVSWDLIPRSAISSVSLMPGSNPLFGLNALGGAIAVQTKDGLTSPGQVLQLEGGSGGRRAAQFESGGSGGFAGAWHWFLTGQRFHEQGWRDASPSDVRQLFGKLGMQWSNGEARLTAALADNELTGNGLQTQAALRTNWRSVYSQPDRTRNQAQLFNLTLRQKTQQGVQWAGNVYDRHIRTQALNGDVNESALGQADTAGVSFAGLRANCQAQVAANLAPQLVCNGLLNTTQSTQHNAGVNVQAEGQGTLAGVAQQWLLGAALDVAQLNFRQATQFGALNADHTVSAVEGLGAFADGSQQGEGAFDARVNLNSHTQTASVFASTVLALNDAAHLTLSGRYNRHHLRNQDVLTPGGGAGSLDANAAYAHFNPGLGLALDVRPGLAFYAGANQGTRAPTAVELGCADPANPCKLPNAFAGDPPLRQVVTINVEMGLRGRVQTGWPGGEPGDLSWHLGLYRAENRDDLLFVSDRVSGFGYFRNFGKTRRQGLEFSLDAHPTRTLSLAASFSLLDATYQSSETLPGAGNSSNSGALAGQPGGEGSIQIQPGDRIPLLPRQQLKLSADWAFAPQWRVGMDLNAVSEARARGNENAQHQPDGVFYTGPGRSPGYAVLNLHGDYRFSPALQAFVQVNNALDRRYVSAAQLGANAFDARGNFQARPLPQNAGGDYPLVHSTFFAPGAPRAAWVGVRYTFGE</sequence>
<feature type="domain" description="TonB-dependent receptor plug" evidence="14">
    <location>
        <begin position="52"/>
        <end position="161"/>
    </location>
</feature>
<dbReference type="Pfam" id="PF00593">
    <property type="entry name" value="TonB_dep_Rec_b-barrel"/>
    <property type="match status" value="1"/>
</dbReference>
<organism evidence="15 16">
    <name type="scientific">Roseateles koreensis</name>
    <dbReference type="NCBI Taxonomy" id="2987526"/>
    <lineage>
        <taxon>Bacteria</taxon>
        <taxon>Pseudomonadati</taxon>
        <taxon>Pseudomonadota</taxon>
        <taxon>Betaproteobacteria</taxon>
        <taxon>Burkholderiales</taxon>
        <taxon>Sphaerotilaceae</taxon>
        <taxon>Roseateles</taxon>
    </lineage>
</organism>
<keyword evidence="4 10" id="KW-1134">Transmembrane beta strand</keyword>
<dbReference type="PROSITE" id="PS52016">
    <property type="entry name" value="TONB_DEPENDENT_REC_3"/>
    <property type="match status" value="1"/>
</dbReference>
<keyword evidence="7 10" id="KW-0472">Membrane</keyword>
<keyword evidence="3 10" id="KW-0813">Transport</keyword>
<evidence type="ECO:0000256" key="3">
    <source>
        <dbReference type="ARBA" id="ARBA00022448"/>
    </source>
</evidence>
<dbReference type="EMBL" id="JAQQXS010000022">
    <property type="protein sequence ID" value="MDC8787161.1"/>
    <property type="molecule type" value="Genomic_DNA"/>
</dbReference>
<protein>
    <submittedName>
        <fullName evidence="15">TonB-dependent receptor</fullName>
    </submittedName>
</protein>
<evidence type="ECO:0000313" key="15">
    <source>
        <dbReference type="EMBL" id="MDC8787161.1"/>
    </source>
</evidence>
<accession>A0ABT5KZC4</accession>
<feature type="compositionally biased region" description="Polar residues" evidence="12">
    <location>
        <begin position="646"/>
        <end position="658"/>
    </location>
</feature>
<evidence type="ECO:0000256" key="11">
    <source>
        <dbReference type="RuleBase" id="RU003357"/>
    </source>
</evidence>
<evidence type="ECO:0000256" key="5">
    <source>
        <dbReference type="ARBA" id="ARBA00022692"/>
    </source>
</evidence>
<keyword evidence="6 11" id="KW-0798">TonB box</keyword>
<evidence type="ECO:0000256" key="7">
    <source>
        <dbReference type="ARBA" id="ARBA00023136"/>
    </source>
</evidence>
<dbReference type="PANTHER" id="PTHR30069">
    <property type="entry name" value="TONB-DEPENDENT OUTER MEMBRANE RECEPTOR"/>
    <property type="match status" value="1"/>
</dbReference>
<dbReference type="Gene3D" id="2.40.170.20">
    <property type="entry name" value="TonB-dependent receptor, beta-barrel domain"/>
    <property type="match status" value="1"/>
</dbReference>